<dbReference type="GO" id="GO:0050270">
    <property type="term" value="F:S-adenosylhomocysteine deaminase activity"/>
    <property type="evidence" value="ECO:0007669"/>
    <property type="project" value="UniProtKB-UniRule"/>
</dbReference>
<comment type="caution">
    <text evidence="4">Lacks conserved residue(s) required for the propagation of feature annotation.</text>
</comment>
<dbReference type="PANTHER" id="PTHR43794:SF11">
    <property type="entry name" value="AMIDOHYDROLASE-RELATED DOMAIN-CONTAINING PROTEIN"/>
    <property type="match status" value="1"/>
</dbReference>
<comment type="catalytic activity">
    <reaction evidence="4">
        <text>S-adenosyl-L-homocysteine + H2O + H(+) = S-inosyl-L-homocysteine + NH4(+)</text>
        <dbReference type="Rhea" id="RHEA:20716"/>
        <dbReference type="ChEBI" id="CHEBI:15377"/>
        <dbReference type="ChEBI" id="CHEBI:15378"/>
        <dbReference type="ChEBI" id="CHEBI:28938"/>
        <dbReference type="ChEBI" id="CHEBI:57856"/>
        <dbReference type="ChEBI" id="CHEBI:57985"/>
        <dbReference type="EC" id="3.5.4.28"/>
    </reaction>
</comment>
<dbReference type="FunFam" id="3.20.20.140:FF:000014">
    <property type="entry name" value="5-methylthioadenosine/S-adenosylhomocysteine deaminase"/>
    <property type="match status" value="1"/>
</dbReference>
<dbReference type="GO" id="GO:0046872">
    <property type="term" value="F:metal ion binding"/>
    <property type="evidence" value="ECO:0007669"/>
    <property type="project" value="UniProtKB-KW"/>
</dbReference>
<dbReference type="PANTHER" id="PTHR43794">
    <property type="entry name" value="AMINOHYDROLASE SSNA-RELATED"/>
    <property type="match status" value="1"/>
</dbReference>
<feature type="binding site" evidence="4">
    <location>
        <position position="69"/>
    </location>
    <ligand>
        <name>Zn(2+)</name>
        <dbReference type="ChEBI" id="CHEBI:29105"/>
    </ligand>
</feature>
<proteinExistence type="inferred from homology"/>
<dbReference type="InterPro" id="IPR050287">
    <property type="entry name" value="MTA/SAH_deaminase"/>
</dbReference>
<dbReference type="GO" id="GO:0090614">
    <property type="term" value="F:5'-methylthioadenosine deaminase activity"/>
    <property type="evidence" value="ECO:0007669"/>
    <property type="project" value="UniProtKB-UniRule"/>
</dbReference>
<dbReference type="RefSeq" id="WP_139447226.1">
    <property type="nucleotide sequence ID" value="NZ_VDMB01000005.1"/>
</dbReference>
<dbReference type="EC" id="3.5.4.31" evidence="4"/>
<dbReference type="Proteomes" id="UP000321899">
    <property type="component" value="Unassembled WGS sequence"/>
</dbReference>
<reference evidence="6 7" key="1">
    <citation type="submission" date="2019-06" db="EMBL/GenBank/DDBJ databases">
        <title>Desulfobotulus mexicanus sp. nov., a novel sulfate-reducing bacterium isolated from the sediment of an alkaline crater lake in Mexico.</title>
        <authorList>
            <person name="Hirschler-Rea A."/>
        </authorList>
    </citation>
    <scope>NUCLEOTIDE SEQUENCE [LARGE SCALE GENOMIC DNA]</scope>
    <source>
        <strain evidence="6 7">PAR22N</strain>
    </source>
</reference>
<gene>
    <name evidence="4" type="primary">mtaD</name>
    <name evidence="6" type="ORF">FIM25_05770</name>
</gene>
<feature type="domain" description="Amidohydrolase-related" evidence="5">
    <location>
        <begin position="58"/>
        <end position="405"/>
    </location>
</feature>
<keyword evidence="1 4" id="KW-0479">Metal-binding</keyword>
<comment type="similarity">
    <text evidence="4">Belongs to the metallo-dependent hydrolases superfamily. MTA/SAH deaminase family.</text>
</comment>
<dbReference type="SUPFAM" id="SSF51556">
    <property type="entry name" value="Metallo-dependent hydrolases"/>
    <property type="match status" value="1"/>
</dbReference>
<evidence type="ECO:0000259" key="5">
    <source>
        <dbReference type="Pfam" id="PF01979"/>
    </source>
</evidence>
<dbReference type="EC" id="3.5.4.28" evidence="4"/>
<keyword evidence="7" id="KW-1185">Reference proteome</keyword>
<feature type="binding site" evidence="4">
    <location>
        <position position="188"/>
    </location>
    <ligand>
        <name>substrate</name>
    </ligand>
</feature>
<dbReference type="CDD" id="cd01298">
    <property type="entry name" value="ATZ_TRZ_like"/>
    <property type="match status" value="1"/>
</dbReference>
<evidence type="ECO:0000256" key="3">
    <source>
        <dbReference type="ARBA" id="ARBA00022833"/>
    </source>
</evidence>
<feature type="binding site" evidence="4">
    <location>
        <position position="303"/>
    </location>
    <ligand>
        <name>substrate</name>
    </ligand>
</feature>
<dbReference type="EMBL" id="VDMB01000005">
    <property type="protein sequence ID" value="TYT75214.1"/>
    <property type="molecule type" value="Genomic_DNA"/>
</dbReference>
<feature type="binding site" evidence="4">
    <location>
        <position position="96"/>
    </location>
    <ligand>
        <name>substrate</name>
    </ligand>
</feature>
<evidence type="ECO:0000256" key="4">
    <source>
        <dbReference type="HAMAP-Rule" id="MF_01281"/>
    </source>
</evidence>
<comment type="catalytic activity">
    <reaction evidence="4">
        <text>S-methyl-5'-thioadenosine + H2O + H(+) = S-methyl-5'-thioinosine + NH4(+)</text>
        <dbReference type="Rhea" id="RHEA:25025"/>
        <dbReference type="ChEBI" id="CHEBI:15377"/>
        <dbReference type="ChEBI" id="CHEBI:15378"/>
        <dbReference type="ChEBI" id="CHEBI:17509"/>
        <dbReference type="ChEBI" id="CHEBI:28938"/>
        <dbReference type="ChEBI" id="CHEBI:48595"/>
        <dbReference type="EC" id="3.5.4.31"/>
    </reaction>
</comment>
<dbReference type="Gene3D" id="2.30.40.10">
    <property type="entry name" value="Urease, subunit C, domain 1"/>
    <property type="match status" value="1"/>
</dbReference>
<keyword evidence="3 4" id="KW-0862">Zinc</keyword>
<dbReference type="InterPro" id="IPR006680">
    <property type="entry name" value="Amidohydro-rel"/>
</dbReference>
<evidence type="ECO:0000256" key="2">
    <source>
        <dbReference type="ARBA" id="ARBA00022801"/>
    </source>
</evidence>
<comment type="caution">
    <text evidence="6">The sequence shown here is derived from an EMBL/GenBank/DDBJ whole genome shotgun (WGS) entry which is preliminary data.</text>
</comment>
<dbReference type="Pfam" id="PF01979">
    <property type="entry name" value="Amidohydro_1"/>
    <property type="match status" value="1"/>
</dbReference>
<dbReference type="Gene3D" id="3.20.20.140">
    <property type="entry name" value="Metal-dependent hydrolases"/>
    <property type="match status" value="1"/>
</dbReference>
<evidence type="ECO:0000256" key="1">
    <source>
        <dbReference type="ARBA" id="ARBA00022723"/>
    </source>
</evidence>
<dbReference type="InterPro" id="IPR032466">
    <property type="entry name" value="Metal_Hydrolase"/>
</dbReference>
<dbReference type="InterPro" id="IPR023512">
    <property type="entry name" value="Deaminase_MtaD/DadD"/>
</dbReference>
<accession>A0A5Q4VBY7</accession>
<comment type="cofactor">
    <cofactor evidence="4">
        <name>Zn(2+)</name>
        <dbReference type="ChEBI" id="CHEBI:29105"/>
    </cofactor>
    <text evidence="4">Binds 1 zinc ion per subunit.</text>
</comment>
<sequence length="433" mass="47109">MQADILIENGWILTMDPENTVFEKGSLAISGESILAVGKAEDLSHIEAREKVDARGGVILPGFVNVHTHASMTLFRGLADDLPLMRWLEDHIFPAEARLTPELVRLGAELACLEMMASGTTTFCDMYLFENAVAEAADTAGMRAVVGEVLYDFPSPCYGPIEKGFLHVEEMIGRWKYHPRITIALKPHSPYLCAPELLSRAFDMAETHNLPFVIHLAETAAETETIKKTYGKSPVAHLADLGLLSQRTLAAHCVKMDEADIELFAMKGSSVAHNPQSNMKLASGIAPVPAFLKAGITVGIGTDGAASNNDLNMLSEMRSAALIHKVTSADPTLMDAGTILRMATIDGAKCLGLDEITGSLEEGKQADIILMDTDKPHMTPLYNPFSQVVYAAGRNDIRDVFVAGKGIYRNRCHTTLDADAICRRVREAVLTFR</sequence>
<comment type="function">
    <text evidence="4">Catalyzes the deamination of 5-methylthioadenosine and S-adenosyl-L-homocysteine into 5-methylthioinosine and S-inosyl-L-homocysteine, respectively. Is also able to deaminate adenosine.</text>
</comment>
<dbReference type="SUPFAM" id="SSF51338">
    <property type="entry name" value="Composite domain of metallo-dependent hydrolases"/>
    <property type="match status" value="1"/>
</dbReference>
<dbReference type="AlphaFoldDB" id="A0A5Q4VBY7"/>
<keyword evidence="2 4" id="KW-0378">Hydrolase</keyword>
<protein>
    <recommendedName>
        <fullName evidence="4">5-methylthioadenosine/S-adenosylhomocysteine deaminase</fullName>
        <shortName evidence="4">MTA/SAH deaminase</shortName>
        <ecNumber evidence="4">3.5.4.28</ecNumber>
        <ecNumber evidence="4">3.5.4.31</ecNumber>
    </recommendedName>
</protein>
<evidence type="ECO:0000313" key="7">
    <source>
        <dbReference type="Proteomes" id="UP000321899"/>
    </source>
</evidence>
<organism evidence="6 7">
    <name type="scientific">Desulfobotulus mexicanus</name>
    <dbReference type="NCBI Taxonomy" id="2586642"/>
    <lineage>
        <taxon>Bacteria</taxon>
        <taxon>Pseudomonadati</taxon>
        <taxon>Thermodesulfobacteriota</taxon>
        <taxon>Desulfobacteria</taxon>
        <taxon>Desulfobacterales</taxon>
        <taxon>Desulfobacteraceae</taxon>
        <taxon>Desulfobotulus</taxon>
    </lineage>
</organism>
<feature type="binding site" evidence="4">
    <location>
        <position position="303"/>
    </location>
    <ligand>
        <name>Zn(2+)</name>
        <dbReference type="ChEBI" id="CHEBI:29105"/>
    </ligand>
</feature>
<dbReference type="InterPro" id="IPR011059">
    <property type="entry name" value="Metal-dep_hydrolase_composite"/>
</dbReference>
<dbReference type="HAMAP" id="MF_01281">
    <property type="entry name" value="MTA_SAH_deamin"/>
    <property type="match status" value="1"/>
</dbReference>
<name>A0A5Q4VBY7_9BACT</name>
<feature type="binding site" evidence="4">
    <location>
        <position position="67"/>
    </location>
    <ligand>
        <name>Zn(2+)</name>
        <dbReference type="ChEBI" id="CHEBI:29105"/>
    </ligand>
</feature>
<evidence type="ECO:0000313" key="6">
    <source>
        <dbReference type="EMBL" id="TYT75214.1"/>
    </source>
</evidence>
<feature type="binding site" evidence="4">
    <location>
        <position position="215"/>
    </location>
    <ligand>
        <name>Zn(2+)</name>
        <dbReference type="ChEBI" id="CHEBI:29105"/>
    </ligand>
</feature>
<dbReference type="OrthoDB" id="9807210at2"/>
<feature type="binding site" evidence="4">
    <location>
        <position position="218"/>
    </location>
    <ligand>
        <name>substrate</name>
    </ligand>
</feature>